<dbReference type="Proteomes" id="UP000324194">
    <property type="component" value="Chromosome 1"/>
</dbReference>
<accession>A0A5E4PFC7</accession>
<name>A0A5E4PFC7_9COXI</name>
<protein>
    <submittedName>
        <fullName evidence="1">Uncharacterized protein</fullName>
    </submittedName>
</protein>
<dbReference type="RefSeq" id="WP_148338974.1">
    <property type="nucleotide sequence ID" value="NZ_LR699119.1"/>
</dbReference>
<sequence length="738" mass="83451">MRSGMLAQIKMVSSILGKFRFDEAVPVKEDAIRCLDMRDRKCPSASELIREIYDQIITLRSIIDNKHGISSFVTEIDGDKPVWVRYVDMVIVDQAPYLEKNIEALNYLRLFYAYLLAALALCRIYQIDQNACLQAVMHVKQIITDSFFEMMAVADDARLLRILSEGKSLLINVVHAFADQLDINFINSALDQAKDWAALERPSMRVCTIIKTESDLKCVRMIILDEPCSELTADQTMLFDKLDDQKWFNELSDFNRKLVRYHKGAILSGKCVIPSQLRAVIPLCKNSYQQTVFAQSGTAKPEIINSYFHSATAAYLSHKDEETAQTMTYLNMLQQQRLCQADAMVMICLNSDLGDRWLKTYEWINRRNYTADDSRSIKLTESASSRLTDRRVFFAKICLNYFRMIEYNNYSGIRSLTEIIKANTGKLDASHPDVARVLSMVEQVEKLQGQFTPLDLYVKGLDIIHFLTQAATLNNQLASQFADKSLQTVAVWFGCASGENRTGITYYHDLCRTMLEYFARSQEVSLSDEFQLRIFQLVAKSQHVLLMTGNQGNTFGTEGIRSKSSGSFKSLHDVCHLATKSSDIKVLTAEDYNYNQVLARLSDILSEAEMNGRCKSLIPLVRLFLVHAEEKRAAYVFMPEHERSLYNEILVCMERLLSQSCSSRALALMEKAQQSLAEVSAPGALAGQNTLLSKIIVEARIISQASQSAQLSKLGVFKEGSDTAEQKPANPNLKLATH</sequence>
<evidence type="ECO:0000313" key="1">
    <source>
        <dbReference type="EMBL" id="VVC75689.1"/>
    </source>
</evidence>
<dbReference type="AlphaFoldDB" id="A0A5E4PFC7"/>
<dbReference type="KEGG" id="asip:AQUSIP_09790"/>
<dbReference type="EMBL" id="LR699119">
    <property type="protein sequence ID" value="VVC75689.1"/>
    <property type="molecule type" value="Genomic_DNA"/>
</dbReference>
<gene>
    <name evidence="1" type="ORF">AQUSIP_09790</name>
</gene>
<proteinExistence type="predicted"/>
<keyword evidence="2" id="KW-1185">Reference proteome</keyword>
<evidence type="ECO:0000313" key="2">
    <source>
        <dbReference type="Proteomes" id="UP000324194"/>
    </source>
</evidence>
<organism evidence="1 2">
    <name type="scientific">Aquicella siphonis</name>
    <dbReference type="NCBI Taxonomy" id="254247"/>
    <lineage>
        <taxon>Bacteria</taxon>
        <taxon>Pseudomonadati</taxon>
        <taxon>Pseudomonadota</taxon>
        <taxon>Gammaproteobacteria</taxon>
        <taxon>Legionellales</taxon>
        <taxon>Coxiellaceae</taxon>
        <taxon>Aquicella</taxon>
    </lineage>
</organism>
<reference evidence="1 2" key="1">
    <citation type="submission" date="2019-08" db="EMBL/GenBank/DDBJ databases">
        <authorList>
            <person name="Guy L."/>
        </authorList>
    </citation>
    <scope>NUCLEOTIDE SEQUENCE [LARGE SCALE GENOMIC DNA]</scope>
    <source>
        <strain evidence="1 2">SGT-108</strain>
    </source>
</reference>